<keyword evidence="6 8" id="KW-0472">Membrane</keyword>
<dbReference type="Pfam" id="PF13677">
    <property type="entry name" value="MotB_plug"/>
    <property type="match status" value="1"/>
</dbReference>
<dbReference type="GO" id="GO:0005886">
    <property type="term" value="C:plasma membrane"/>
    <property type="evidence" value="ECO:0007669"/>
    <property type="project" value="UniProtKB-SubCell"/>
</dbReference>
<evidence type="ECO:0000313" key="11">
    <source>
        <dbReference type="EMBL" id="RDD68218.1"/>
    </source>
</evidence>
<evidence type="ECO:0000256" key="3">
    <source>
        <dbReference type="ARBA" id="ARBA00022475"/>
    </source>
</evidence>
<evidence type="ECO:0000256" key="1">
    <source>
        <dbReference type="ARBA" id="ARBA00004162"/>
    </source>
</evidence>
<dbReference type="InterPro" id="IPR025713">
    <property type="entry name" value="MotB-like_N_dom"/>
</dbReference>
<evidence type="ECO:0000256" key="5">
    <source>
        <dbReference type="ARBA" id="ARBA00022989"/>
    </source>
</evidence>
<dbReference type="Pfam" id="PF00691">
    <property type="entry name" value="OmpA"/>
    <property type="match status" value="1"/>
</dbReference>
<reference evidence="11 12" key="1">
    <citation type="submission" date="2018-07" db="EMBL/GenBank/DDBJ databases">
        <title>Thalassococcus profundi sp. nov., a marine bacterium isolated from deep seawater of Okinawa Trough.</title>
        <authorList>
            <person name="Yu M."/>
        </authorList>
    </citation>
    <scope>NUCLEOTIDE SEQUENCE [LARGE SCALE GENOMIC DNA]</scope>
    <source>
        <strain evidence="11 12">WRAS1</strain>
    </source>
</reference>
<protein>
    <submittedName>
        <fullName evidence="11">Chemotaxis protein MotB</fullName>
    </submittedName>
</protein>
<comment type="similarity">
    <text evidence="2">Belongs to the MotB family.</text>
</comment>
<sequence>MKADSNVAPVIIKRKKVAGGDGHHGGAWKVAYADFVTAMMAFFMLMWLLNATTEKQRKGIADYFSPTIAISRVSGGGDGSFGGDSVLAENTLPRVGTGATSLRPTEADRSRGTETTGPETAEAGSEQESFEKVEDLLMGRGGESMVADDLMVHIITRVTDEGLVIELSDAQGAPLFDAADRPTRTLERLAGVIERVSDLVTNSVAIEGHVRSAPIVLASDRSWDVSARRAGTMRDLLMSEGMATQRVTRVAAHADREPVRDNRMDLRNNRIEVIYLRDN</sequence>
<dbReference type="PANTHER" id="PTHR30329:SF21">
    <property type="entry name" value="LIPOPROTEIN YIAD-RELATED"/>
    <property type="match status" value="1"/>
</dbReference>
<accession>A0A369TSF7</accession>
<keyword evidence="3" id="KW-1003">Cell membrane</keyword>
<feature type="region of interest" description="Disordered" evidence="7">
    <location>
        <begin position="95"/>
        <end position="129"/>
    </location>
</feature>
<evidence type="ECO:0000256" key="8">
    <source>
        <dbReference type="SAM" id="Phobius"/>
    </source>
</evidence>
<dbReference type="SUPFAM" id="SSF103088">
    <property type="entry name" value="OmpA-like"/>
    <property type="match status" value="1"/>
</dbReference>
<dbReference type="InterPro" id="IPR036737">
    <property type="entry name" value="OmpA-like_sf"/>
</dbReference>
<evidence type="ECO:0000256" key="7">
    <source>
        <dbReference type="SAM" id="MobiDB-lite"/>
    </source>
</evidence>
<dbReference type="InterPro" id="IPR050330">
    <property type="entry name" value="Bact_OuterMem_StrucFunc"/>
</dbReference>
<feature type="domain" description="Motility protein B-like N-terminal" evidence="10">
    <location>
        <begin position="14"/>
        <end position="66"/>
    </location>
</feature>
<gene>
    <name evidence="11" type="ORF">DU478_01745</name>
</gene>
<evidence type="ECO:0000256" key="4">
    <source>
        <dbReference type="ARBA" id="ARBA00022692"/>
    </source>
</evidence>
<evidence type="ECO:0000259" key="9">
    <source>
        <dbReference type="Pfam" id="PF00691"/>
    </source>
</evidence>
<comment type="caution">
    <text evidence="11">The sequence shown here is derived from an EMBL/GenBank/DDBJ whole genome shotgun (WGS) entry which is preliminary data.</text>
</comment>
<feature type="transmembrane region" description="Helical" evidence="8">
    <location>
        <begin position="30"/>
        <end position="49"/>
    </location>
</feature>
<keyword evidence="4 8" id="KW-0812">Transmembrane</keyword>
<evidence type="ECO:0000259" key="10">
    <source>
        <dbReference type="Pfam" id="PF13677"/>
    </source>
</evidence>
<dbReference type="InterPro" id="IPR006665">
    <property type="entry name" value="OmpA-like"/>
</dbReference>
<feature type="domain" description="OmpA-like" evidence="9">
    <location>
        <begin position="184"/>
        <end position="270"/>
    </location>
</feature>
<comment type="subcellular location">
    <subcellularLocation>
        <location evidence="1">Cell membrane</location>
        <topology evidence="1">Single-pass membrane protein</topology>
    </subcellularLocation>
</comment>
<organism evidence="11 12">
    <name type="scientific">Thalassococcus profundi</name>
    <dbReference type="NCBI Taxonomy" id="2282382"/>
    <lineage>
        <taxon>Bacteria</taxon>
        <taxon>Pseudomonadati</taxon>
        <taxon>Pseudomonadota</taxon>
        <taxon>Alphaproteobacteria</taxon>
        <taxon>Rhodobacterales</taxon>
        <taxon>Roseobacteraceae</taxon>
        <taxon>Thalassococcus</taxon>
    </lineage>
</organism>
<name>A0A369TSF7_9RHOB</name>
<keyword evidence="5 8" id="KW-1133">Transmembrane helix</keyword>
<dbReference type="Proteomes" id="UP000253977">
    <property type="component" value="Unassembled WGS sequence"/>
</dbReference>
<dbReference type="RefSeq" id="WP_114509198.1">
    <property type="nucleotide sequence ID" value="NZ_QPMK01000001.1"/>
</dbReference>
<dbReference type="PANTHER" id="PTHR30329">
    <property type="entry name" value="STATOR ELEMENT OF FLAGELLAR MOTOR COMPLEX"/>
    <property type="match status" value="1"/>
</dbReference>
<proteinExistence type="inferred from homology"/>
<dbReference type="AlphaFoldDB" id="A0A369TSF7"/>
<feature type="compositionally biased region" description="Low complexity" evidence="7">
    <location>
        <begin position="113"/>
        <end position="126"/>
    </location>
</feature>
<dbReference type="OrthoDB" id="7170686at2"/>
<evidence type="ECO:0000256" key="2">
    <source>
        <dbReference type="ARBA" id="ARBA00008914"/>
    </source>
</evidence>
<dbReference type="EMBL" id="QPMK01000001">
    <property type="protein sequence ID" value="RDD68218.1"/>
    <property type="molecule type" value="Genomic_DNA"/>
</dbReference>
<evidence type="ECO:0000313" key="12">
    <source>
        <dbReference type="Proteomes" id="UP000253977"/>
    </source>
</evidence>
<dbReference type="Gene3D" id="3.30.1330.60">
    <property type="entry name" value="OmpA-like domain"/>
    <property type="match status" value="1"/>
</dbReference>
<keyword evidence="12" id="KW-1185">Reference proteome</keyword>
<evidence type="ECO:0000256" key="6">
    <source>
        <dbReference type="ARBA" id="ARBA00023136"/>
    </source>
</evidence>